<dbReference type="STRING" id="1471761.B0W44_01745"/>
<name>A0A1U9K3T2_9BACL</name>
<evidence type="ECO:0000256" key="9">
    <source>
        <dbReference type="ARBA" id="ARBA00022842"/>
    </source>
</evidence>
<protein>
    <recommendedName>
        <fullName evidence="3">tRNA threonylcarbamoyladenosine biosynthesis protein TsaE</fullName>
    </recommendedName>
    <alternativeName>
        <fullName evidence="10">t(6)A37 threonylcarbamoyladenosine biosynthesis protein TsaE</fullName>
    </alternativeName>
</protein>
<comment type="subcellular location">
    <subcellularLocation>
        <location evidence="1">Cytoplasm</location>
    </subcellularLocation>
</comment>
<evidence type="ECO:0000313" key="12">
    <source>
        <dbReference type="Proteomes" id="UP000188603"/>
    </source>
</evidence>
<keyword evidence="11" id="KW-0808">Transferase</keyword>
<keyword evidence="6" id="KW-0479">Metal-binding</keyword>
<organism evidence="11 12">
    <name type="scientific">Novibacillus thermophilus</name>
    <dbReference type="NCBI Taxonomy" id="1471761"/>
    <lineage>
        <taxon>Bacteria</taxon>
        <taxon>Bacillati</taxon>
        <taxon>Bacillota</taxon>
        <taxon>Bacilli</taxon>
        <taxon>Bacillales</taxon>
        <taxon>Thermoactinomycetaceae</taxon>
        <taxon>Novibacillus</taxon>
    </lineage>
</organism>
<dbReference type="GO" id="GO:0005524">
    <property type="term" value="F:ATP binding"/>
    <property type="evidence" value="ECO:0007669"/>
    <property type="project" value="UniProtKB-KW"/>
</dbReference>
<keyword evidence="7" id="KW-0547">Nucleotide-binding</keyword>
<evidence type="ECO:0000256" key="1">
    <source>
        <dbReference type="ARBA" id="ARBA00004496"/>
    </source>
</evidence>
<dbReference type="SUPFAM" id="SSF52540">
    <property type="entry name" value="P-loop containing nucleoside triphosphate hydrolases"/>
    <property type="match status" value="1"/>
</dbReference>
<proteinExistence type="inferred from homology"/>
<dbReference type="Pfam" id="PF02367">
    <property type="entry name" value="TsaE"/>
    <property type="match status" value="1"/>
</dbReference>
<dbReference type="Proteomes" id="UP000188603">
    <property type="component" value="Chromosome"/>
</dbReference>
<dbReference type="GO" id="GO:0046872">
    <property type="term" value="F:metal ion binding"/>
    <property type="evidence" value="ECO:0007669"/>
    <property type="project" value="UniProtKB-KW"/>
</dbReference>
<keyword evidence="12" id="KW-1185">Reference proteome</keyword>
<evidence type="ECO:0000256" key="7">
    <source>
        <dbReference type="ARBA" id="ARBA00022741"/>
    </source>
</evidence>
<dbReference type="NCBIfam" id="TIGR00150">
    <property type="entry name" value="T6A_YjeE"/>
    <property type="match status" value="1"/>
</dbReference>
<dbReference type="InterPro" id="IPR027417">
    <property type="entry name" value="P-loop_NTPase"/>
</dbReference>
<evidence type="ECO:0000313" key="11">
    <source>
        <dbReference type="EMBL" id="AQS54686.1"/>
    </source>
</evidence>
<reference evidence="11 12" key="1">
    <citation type="journal article" date="2015" name="Int. J. Syst. Evol. Microbiol.">
        <title>Novibacillus thermophilus gen. nov., sp. nov., a Gram-staining-negative and moderately thermophilic member of the family Thermoactinomycetaceae.</title>
        <authorList>
            <person name="Yang G."/>
            <person name="Chen J."/>
            <person name="Zhou S."/>
        </authorList>
    </citation>
    <scope>NUCLEOTIDE SEQUENCE [LARGE SCALE GENOMIC DNA]</scope>
    <source>
        <strain evidence="11 12">SG-1</strain>
    </source>
</reference>
<dbReference type="EMBL" id="CP019699">
    <property type="protein sequence ID" value="AQS54686.1"/>
    <property type="molecule type" value="Genomic_DNA"/>
</dbReference>
<dbReference type="PANTHER" id="PTHR33540">
    <property type="entry name" value="TRNA THREONYLCARBAMOYLADENOSINE BIOSYNTHESIS PROTEIN TSAE"/>
    <property type="match status" value="1"/>
</dbReference>
<evidence type="ECO:0000256" key="3">
    <source>
        <dbReference type="ARBA" id="ARBA00019010"/>
    </source>
</evidence>
<keyword evidence="5" id="KW-0819">tRNA processing</keyword>
<dbReference type="Gene3D" id="3.40.50.300">
    <property type="entry name" value="P-loop containing nucleotide triphosphate hydrolases"/>
    <property type="match status" value="1"/>
</dbReference>
<dbReference type="InterPro" id="IPR003442">
    <property type="entry name" value="T6A_TsaE"/>
</dbReference>
<comment type="similarity">
    <text evidence="2">Belongs to the TsaE family.</text>
</comment>
<evidence type="ECO:0000256" key="8">
    <source>
        <dbReference type="ARBA" id="ARBA00022840"/>
    </source>
</evidence>
<dbReference type="GO" id="GO:0002949">
    <property type="term" value="P:tRNA threonylcarbamoyladenosine modification"/>
    <property type="evidence" value="ECO:0007669"/>
    <property type="project" value="InterPro"/>
</dbReference>
<dbReference type="KEGG" id="ntr:B0W44_01745"/>
<evidence type="ECO:0000256" key="6">
    <source>
        <dbReference type="ARBA" id="ARBA00022723"/>
    </source>
</evidence>
<dbReference type="GO" id="GO:0005737">
    <property type="term" value="C:cytoplasm"/>
    <property type="evidence" value="ECO:0007669"/>
    <property type="project" value="UniProtKB-SubCell"/>
</dbReference>
<evidence type="ECO:0000256" key="4">
    <source>
        <dbReference type="ARBA" id="ARBA00022490"/>
    </source>
</evidence>
<evidence type="ECO:0000256" key="10">
    <source>
        <dbReference type="ARBA" id="ARBA00032441"/>
    </source>
</evidence>
<dbReference type="RefSeq" id="WP_077718508.1">
    <property type="nucleotide sequence ID" value="NZ_CP019699.1"/>
</dbReference>
<dbReference type="PANTHER" id="PTHR33540:SF2">
    <property type="entry name" value="TRNA THREONYLCARBAMOYLADENOSINE BIOSYNTHESIS PROTEIN TSAE"/>
    <property type="match status" value="1"/>
</dbReference>
<keyword evidence="9" id="KW-0460">Magnesium</keyword>
<gene>
    <name evidence="11" type="ORF">B0W44_01745</name>
</gene>
<dbReference type="OrthoDB" id="9815896at2"/>
<evidence type="ECO:0000256" key="2">
    <source>
        <dbReference type="ARBA" id="ARBA00007599"/>
    </source>
</evidence>
<keyword evidence="8" id="KW-0067">ATP-binding</keyword>
<keyword evidence="4" id="KW-0963">Cytoplasm</keyword>
<sequence length="154" mass="17178">MVELTFDSKSVEDTNRLAEQVARIVQPGDVLALKGDLGAGKTTFTQAFARALGVQERVNSPTFTLIKEYRGRIPLYHMDLYRLNGEEEAAALGLEEYFDGEGVCIVEWADRLGEALPKDVVHITMEETSPHTRRIRVWGTDGPGCDRVKELLEA</sequence>
<accession>A0A1U9K3T2</accession>
<dbReference type="AlphaFoldDB" id="A0A1U9K3T2"/>
<evidence type="ECO:0000256" key="5">
    <source>
        <dbReference type="ARBA" id="ARBA00022694"/>
    </source>
</evidence>
<dbReference type="GO" id="GO:0016740">
    <property type="term" value="F:transferase activity"/>
    <property type="evidence" value="ECO:0007669"/>
    <property type="project" value="UniProtKB-KW"/>
</dbReference>